<feature type="domain" description="Prepilin type IV endopeptidase peptidase" evidence="7">
    <location>
        <begin position="36"/>
        <end position="140"/>
    </location>
</feature>
<evidence type="ECO:0000256" key="5">
    <source>
        <dbReference type="ARBA" id="ARBA00023136"/>
    </source>
</evidence>
<comment type="subcellular location">
    <subcellularLocation>
        <location evidence="1">Cell membrane</location>
        <topology evidence="1">Multi-pass membrane protein</topology>
    </subcellularLocation>
</comment>
<feature type="transmembrane region" description="Helical" evidence="6">
    <location>
        <begin position="59"/>
        <end position="75"/>
    </location>
</feature>
<dbReference type="PANTHER" id="PTHR36506:SF1">
    <property type="entry name" value="PREFLAGELLIN PEPTIDASE"/>
    <property type="match status" value="1"/>
</dbReference>
<evidence type="ECO:0000256" key="1">
    <source>
        <dbReference type="ARBA" id="ARBA00004651"/>
    </source>
</evidence>
<feature type="transmembrane region" description="Helical" evidence="6">
    <location>
        <begin position="116"/>
        <end position="143"/>
    </location>
</feature>
<dbReference type="AlphaFoldDB" id="Q6W1S4"/>
<dbReference type="GO" id="GO:0005886">
    <property type="term" value="C:plasma membrane"/>
    <property type="evidence" value="ECO:0007669"/>
    <property type="project" value="UniProtKB-SubCell"/>
</dbReference>
<dbReference type="InterPro" id="IPR000045">
    <property type="entry name" value="Prepilin_IV_endopep_pep"/>
</dbReference>
<keyword evidence="2" id="KW-1003">Cell membrane</keyword>
<evidence type="ECO:0000313" key="8">
    <source>
        <dbReference type="EMBL" id="AAQ87294.1"/>
    </source>
</evidence>
<evidence type="ECO:0000256" key="4">
    <source>
        <dbReference type="ARBA" id="ARBA00022989"/>
    </source>
</evidence>
<protein>
    <submittedName>
        <fullName evidence="8">CpaA</fullName>
    </submittedName>
</protein>
<reference evidence="8" key="1">
    <citation type="submission" date="2003-06" db="EMBL/GenBank/DDBJ databases">
        <title>Comparative DNA analysis of two large contigs of the Rhizobium sp. NGR234 megaplasmid 2.</title>
        <authorList>
            <person name="Broughton W.J."/>
            <person name="Perret X."/>
            <person name="Staehelin C."/>
            <person name="Schmitz R.A."/>
            <person name="Raasch C."/>
            <person name="Liesegang H."/>
            <person name="Gottschalk G."/>
            <person name="Streit W.R."/>
        </authorList>
    </citation>
    <scope>NUCLEOTIDE SEQUENCE</scope>
    <source>
        <strain evidence="8">NGR234</strain>
        <plasmid evidence="8">megaplasmid 2</plasmid>
    </source>
</reference>
<feature type="transmembrane region" description="Helical" evidence="6">
    <location>
        <begin position="81"/>
        <end position="104"/>
    </location>
</feature>
<evidence type="ECO:0000256" key="6">
    <source>
        <dbReference type="SAM" id="Phobius"/>
    </source>
</evidence>
<proteinExistence type="predicted"/>
<keyword evidence="8" id="KW-0614">Plasmid</keyword>
<dbReference type="EMBL" id="AY316747">
    <property type="protein sequence ID" value="AAQ87294.1"/>
    <property type="molecule type" value="Genomic_DNA"/>
</dbReference>
<name>Q6W1S4_SINFN</name>
<dbReference type="GO" id="GO:0004190">
    <property type="term" value="F:aspartic-type endopeptidase activity"/>
    <property type="evidence" value="ECO:0007669"/>
    <property type="project" value="InterPro"/>
</dbReference>
<evidence type="ECO:0000256" key="3">
    <source>
        <dbReference type="ARBA" id="ARBA00022692"/>
    </source>
</evidence>
<accession>Q6W1S4</accession>
<keyword evidence="5 6" id="KW-0472">Membrane</keyword>
<keyword evidence="3 6" id="KW-0812">Transmembrane</keyword>
<organism evidence="8">
    <name type="scientific">Sinorhizobium fredii (strain NBRC 101917 / NGR234)</name>
    <dbReference type="NCBI Taxonomy" id="394"/>
    <lineage>
        <taxon>Bacteria</taxon>
        <taxon>Pseudomonadati</taxon>
        <taxon>Pseudomonadota</taxon>
        <taxon>Alphaproteobacteria</taxon>
        <taxon>Hyphomicrobiales</taxon>
        <taxon>Rhizobiaceae</taxon>
        <taxon>Sinorhizobium/Ensifer group</taxon>
        <taxon>Sinorhizobium</taxon>
    </lineage>
</organism>
<evidence type="ECO:0000256" key="2">
    <source>
        <dbReference type="ARBA" id="ARBA00022475"/>
    </source>
</evidence>
<dbReference type="Pfam" id="PF01478">
    <property type="entry name" value="Peptidase_A24"/>
    <property type="match status" value="1"/>
</dbReference>
<dbReference type="Gene3D" id="1.20.120.1220">
    <property type="match status" value="1"/>
</dbReference>
<sequence length="194" mass="20352">MGAAGGIFAALKRATVALVKGTTTMISTTATWLAFLLFAGTMTYAGIKDVMTMTISNRLVGFLLVAFAVLAPLAGVDLPMIWSSILVASAVLAFTFTFFALGWIGGGDAKLLPVAVLWLGAGLALPFVVCASVLGAVLTLSLMQFRKMPLPVLLQKRAWSSRLHTPQTGIPYGAAMAPAALLLLPESHWFAALL</sequence>
<dbReference type="PANTHER" id="PTHR36506">
    <property type="entry name" value="PREFLAGELLIN PEPTIDASE"/>
    <property type="match status" value="1"/>
</dbReference>
<keyword evidence="4 6" id="KW-1133">Transmembrane helix</keyword>
<evidence type="ECO:0000259" key="7">
    <source>
        <dbReference type="Pfam" id="PF01478"/>
    </source>
</evidence>
<geneLocation type="plasmid" evidence="8">
    <name>megaplasmid 2</name>
</geneLocation>
<dbReference type="InterPro" id="IPR052218">
    <property type="entry name" value="Preflagellin_Peptidase"/>
</dbReference>
<feature type="transmembrane region" description="Helical" evidence="6">
    <location>
        <begin position="29"/>
        <end position="47"/>
    </location>
</feature>
<gene>
    <name evidence="8" type="primary">cpaA</name>
    <name evidence="8" type="ORF">RNGR00520</name>
</gene>